<evidence type="ECO:0000313" key="16">
    <source>
        <dbReference type="EMBL" id="GAJ29019.1"/>
    </source>
</evidence>
<comment type="caution">
    <text evidence="16">The sequence shown here is derived from an EMBL/GenBank/DDBJ whole genome shotgun (WGS) entry which is preliminary data.</text>
</comment>
<dbReference type="Gene3D" id="3.20.20.70">
    <property type="entry name" value="Aldolase class I"/>
    <property type="match status" value="1"/>
</dbReference>
<organism evidence="16 17">
    <name type="scientific">Acidomonas methanolica NBRC 104435</name>
    <dbReference type="NCBI Taxonomy" id="1231351"/>
    <lineage>
        <taxon>Bacteria</taxon>
        <taxon>Pseudomonadati</taxon>
        <taxon>Pseudomonadota</taxon>
        <taxon>Alphaproteobacteria</taxon>
        <taxon>Acetobacterales</taxon>
        <taxon>Acetobacteraceae</taxon>
        <taxon>Acidomonas</taxon>
    </lineage>
</organism>
<keyword evidence="7 12" id="KW-0220">Diaminopimelate biosynthesis</keyword>
<feature type="binding site" evidence="12 15">
    <location>
        <position position="50"/>
    </location>
    <ligand>
        <name>pyruvate</name>
        <dbReference type="ChEBI" id="CHEBI:15361"/>
    </ligand>
</feature>
<keyword evidence="6 12" id="KW-0028">Amino-acid biosynthesis</keyword>
<evidence type="ECO:0000256" key="13">
    <source>
        <dbReference type="PIRNR" id="PIRNR001365"/>
    </source>
</evidence>
<dbReference type="EC" id="4.3.3.7" evidence="4 12"/>
<evidence type="ECO:0000256" key="10">
    <source>
        <dbReference type="ARBA" id="ARBA00023270"/>
    </source>
</evidence>
<sequence length="297" mass="31042">MTEHVFFTGSLTAIITPMREDGELDLPALSRFVDFQIANGTSALVPAGTTGESPTLSHDEHAKVVAHTVEAAAGRVRVMAGAGSNSTQEAVGMARHAKSVGADAVLVVAPYYNRPTQEGLYRHYMAVADATDLPLYIYNVPGRSAVEVLPETIGRLSRHPNIVGVKDATANLVRPLQVRRCVEKPFNQLSGEDGTAVAFLAAGGDGCISVTANIAPALCAQVQAAWQNGDVGGAIALQDQLMPLHDAMFCESNPGPVKYAAARLGLCAATIRLPLVPPQPNACAVVDAALRATGLLD</sequence>
<dbReference type="Pfam" id="PF00701">
    <property type="entry name" value="DHDPS"/>
    <property type="match status" value="1"/>
</dbReference>
<keyword evidence="5 12" id="KW-0963">Cytoplasm</keyword>
<comment type="catalytic activity">
    <reaction evidence="11 12">
        <text>L-aspartate 4-semialdehyde + pyruvate = (2S,4S)-4-hydroxy-2,3,4,5-tetrahydrodipicolinate + H2O + H(+)</text>
        <dbReference type="Rhea" id="RHEA:34171"/>
        <dbReference type="ChEBI" id="CHEBI:15361"/>
        <dbReference type="ChEBI" id="CHEBI:15377"/>
        <dbReference type="ChEBI" id="CHEBI:15378"/>
        <dbReference type="ChEBI" id="CHEBI:67139"/>
        <dbReference type="ChEBI" id="CHEBI:537519"/>
        <dbReference type="EC" id="4.3.3.7"/>
    </reaction>
</comment>
<comment type="subunit">
    <text evidence="12">Homotetramer; dimer of dimers.</text>
</comment>
<comment type="similarity">
    <text evidence="3 12 13">Belongs to the DapA family.</text>
</comment>
<dbReference type="GO" id="GO:0019877">
    <property type="term" value="P:diaminopimelate biosynthetic process"/>
    <property type="evidence" value="ECO:0007669"/>
    <property type="project" value="UniProtKB-UniRule"/>
</dbReference>
<dbReference type="InterPro" id="IPR005263">
    <property type="entry name" value="DapA"/>
</dbReference>
<protein>
    <recommendedName>
        <fullName evidence="4 12">4-hydroxy-tetrahydrodipicolinate synthase</fullName>
        <shortName evidence="12">HTPA synthase</shortName>
        <ecNumber evidence="4 12">4.3.3.7</ecNumber>
    </recommendedName>
</protein>
<dbReference type="Proteomes" id="UP000019760">
    <property type="component" value="Unassembled WGS sequence"/>
</dbReference>
<evidence type="ECO:0000256" key="11">
    <source>
        <dbReference type="ARBA" id="ARBA00047836"/>
    </source>
</evidence>
<reference evidence="16 17" key="2">
    <citation type="journal article" date="2014" name="FEMS Microbiol. Lett.">
        <title>Draft genomic DNA sequence of the facultatively methylotrophic bacterium Acidomonas methanolica type strain MB58.</title>
        <authorList>
            <person name="Higashiura N."/>
            <person name="Hadano H."/>
            <person name="Hirakawa H."/>
            <person name="Matsutani M."/>
            <person name="Takabe S."/>
            <person name="Matsushita K."/>
            <person name="Azuma Y."/>
        </authorList>
    </citation>
    <scope>NUCLEOTIDE SEQUENCE [LARGE SCALE GENOMIC DNA]</scope>
    <source>
        <strain evidence="16 17">MB58</strain>
    </source>
</reference>
<comment type="pathway">
    <text evidence="2 12">Amino-acid biosynthesis; L-lysine biosynthesis via DAP pathway; (S)-tetrahydrodipicolinate from L-aspartate: step 3/4.</text>
</comment>
<dbReference type="PANTHER" id="PTHR12128:SF66">
    <property type="entry name" value="4-HYDROXY-2-OXOGLUTARATE ALDOLASE, MITOCHONDRIAL"/>
    <property type="match status" value="1"/>
</dbReference>
<keyword evidence="10 12" id="KW-0704">Schiff base</keyword>
<dbReference type="GO" id="GO:0005829">
    <property type="term" value="C:cytosol"/>
    <property type="evidence" value="ECO:0007669"/>
    <property type="project" value="TreeGrafter"/>
</dbReference>
<dbReference type="SMART" id="SM01130">
    <property type="entry name" value="DHDPS"/>
    <property type="match status" value="1"/>
</dbReference>
<evidence type="ECO:0000256" key="15">
    <source>
        <dbReference type="PIRSR" id="PIRSR001365-2"/>
    </source>
</evidence>
<keyword evidence="9 12" id="KW-0456">Lyase</keyword>
<evidence type="ECO:0000256" key="3">
    <source>
        <dbReference type="ARBA" id="ARBA00007592"/>
    </source>
</evidence>
<feature type="active site" description="Proton donor/acceptor" evidence="12 14">
    <location>
        <position position="138"/>
    </location>
</feature>
<proteinExistence type="inferred from homology"/>
<dbReference type="PROSITE" id="PS00665">
    <property type="entry name" value="DHDPS_1"/>
    <property type="match status" value="1"/>
</dbReference>
<evidence type="ECO:0000313" key="17">
    <source>
        <dbReference type="Proteomes" id="UP000019760"/>
    </source>
</evidence>
<comment type="caution">
    <text evidence="12">Was originally thought to be a dihydrodipicolinate synthase (DHDPS), catalyzing the condensation of (S)-aspartate-beta-semialdehyde [(S)-ASA] and pyruvate to dihydrodipicolinate (DHDP). However, it was shown in E.coli that the product of the enzymatic reaction is not dihydrodipicolinate but in fact (4S)-4-hydroxy-2,3,4,5-tetrahydro-(2S)-dipicolinic acid (HTPA), and that the consecutive dehydration reaction leading to DHDP is not spontaneous but catalyzed by DapB.</text>
</comment>
<dbReference type="PRINTS" id="PR00146">
    <property type="entry name" value="DHPICSNTHASE"/>
</dbReference>
<dbReference type="AlphaFoldDB" id="A0A023D4L9"/>
<feature type="binding site" evidence="12 15">
    <location>
        <position position="208"/>
    </location>
    <ligand>
        <name>pyruvate</name>
        <dbReference type="ChEBI" id="CHEBI:15361"/>
    </ligand>
</feature>
<evidence type="ECO:0000256" key="4">
    <source>
        <dbReference type="ARBA" id="ARBA00012086"/>
    </source>
</evidence>
<dbReference type="NCBIfam" id="TIGR00674">
    <property type="entry name" value="dapA"/>
    <property type="match status" value="1"/>
</dbReference>
<evidence type="ECO:0000256" key="9">
    <source>
        <dbReference type="ARBA" id="ARBA00023239"/>
    </source>
</evidence>
<evidence type="ECO:0000256" key="2">
    <source>
        <dbReference type="ARBA" id="ARBA00005120"/>
    </source>
</evidence>
<name>A0A023D4L9_ACIMT</name>
<evidence type="ECO:0000256" key="8">
    <source>
        <dbReference type="ARBA" id="ARBA00023154"/>
    </source>
</evidence>
<dbReference type="CDD" id="cd00950">
    <property type="entry name" value="DHDPS"/>
    <property type="match status" value="1"/>
</dbReference>
<evidence type="ECO:0000256" key="7">
    <source>
        <dbReference type="ARBA" id="ARBA00022915"/>
    </source>
</evidence>
<dbReference type="PROSITE" id="PS00666">
    <property type="entry name" value="DHDPS_2"/>
    <property type="match status" value="1"/>
</dbReference>
<evidence type="ECO:0000256" key="6">
    <source>
        <dbReference type="ARBA" id="ARBA00022605"/>
    </source>
</evidence>
<dbReference type="HAMAP" id="MF_00418">
    <property type="entry name" value="DapA"/>
    <property type="match status" value="1"/>
</dbReference>
<dbReference type="EMBL" id="BAND01000041">
    <property type="protein sequence ID" value="GAJ29019.1"/>
    <property type="molecule type" value="Genomic_DNA"/>
</dbReference>
<feature type="active site" description="Schiff-base intermediate with substrate" evidence="12 14">
    <location>
        <position position="166"/>
    </location>
</feature>
<accession>A0A023D4L9</accession>
<evidence type="ECO:0000256" key="5">
    <source>
        <dbReference type="ARBA" id="ARBA00022490"/>
    </source>
</evidence>
<gene>
    <name evidence="12" type="primary">dapA</name>
    <name evidence="16" type="ORF">Amme_041_053</name>
</gene>
<feature type="site" description="Part of a proton relay during catalysis" evidence="12">
    <location>
        <position position="112"/>
    </location>
</feature>
<dbReference type="InterPro" id="IPR020624">
    <property type="entry name" value="Schiff_base-form_aldolases_CS"/>
</dbReference>
<dbReference type="PANTHER" id="PTHR12128">
    <property type="entry name" value="DIHYDRODIPICOLINATE SYNTHASE"/>
    <property type="match status" value="1"/>
</dbReference>
<dbReference type="UniPathway" id="UPA00034">
    <property type="reaction ID" value="UER00017"/>
</dbReference>
<comment type="function">
    <text evidence="1 12">Catalyzes the condensation of (S)-aspartate-beta-semialdehyde [(S)-ASA] and pyruvate to 4-hydroxy-tetrahydrodipicolinate (HTPA).</text>
</comment>
<dbReference type="InterPro" id="IPR002220">
    <property type="entry name" value="DapA-like"/>
</dbReference>
<dbReference type="PIRSF" id="PIRSF001365">
    <property type="entry name" value="DHDPS"/>
    <property type="match status" value="1"/>
</dbReference>
<comment type="subcellular location">
    <subcellularLocation>
        <location evidence="12">Cytoplasm</location>
    </subcellularLocation>
</comment>
<dbReference type="GO" id="GO:0009089">
    <property type="term" value="P:lysine biosynthetic process via diaminopimelate"/>
    <property type="evidence" value="ECO:0007669"/>
    <property type="project" value="UniProtKB-UniRule"/>
</dbReference>
<feature type="site" description="Part of a proton relay during catalysis" evidence="12">
    <location>
        <position position="49"/>
    </location>
</feature>
<keyword evidence="17" id="KW-1185">Reference proteome</keyword>
<dbReference type="InterPro" id="IPR020625">
    <property type="entry name" value="Schiff_base-form_aldolases_AS"/>
</dbReference>
<dbReference type="SUPFAM" id="SSF51569">
    <property type="entry name" value="Aldolase"/>
    <property type="match status" value="1"/>
</dbReference>
<evidence type="ECO:0000256" key="14">
    <source>
        <dbReference type="PIRSR" id="PIRSR001365-1"/>
    </source>
</evidence>
<keyword evidence="8 12" id="KW-0457">Lysine biosynthesis</keyword>
<dbReference type="GO" id="GO:0008840">
    <property type="term" value="F:4-hydroxy-tetrahydrodipicolinate synthase activity"/>
    <property type="evidence" value="ECO:0007669"/>
    <property type="project" value="UniProtKB-UniRule"/>
</dbReference>
<reference evidence="17" key="1">
    <citation type="journal article" date="2014" name="FEMS Microbiol. Lett.">
        <title>Draft Genomic DNA Sequence of the Facultatively Methylotrophic Bacterium Acidomonas methanolica type strain MB58.</title>
        <authorList>
            <person name="Higashiura N."/>
            <person name="Hadano H."/>
            <person name="Hirakawa H."/>
            <person name="Matsutani M."/>
            <person name="Takabe S."/>
            <person name="Matsushita K."/>
            <person name="Azuma Y."/>
        </authorList>
    </citation>
    <scope>NUCLEOTIDE SEQUENCE [LARGE SCALE GENOMIC DNA]</scope>
    <source>
        <strain evidence="17">MB58</strain>
    </source>
</reference>
<evidence type="ECO:0000256" key="1">
    <source>
        <dbReference type="ARBA" id="ARBA00003294"/>
    </source>
</evidence>
<dbReference type="OrthoDB" id="9782828at2"/>
<evidence type="ECO:0000256" key="12">
    <source>
        <dbReference type="HAMAP-Rule" id="MF_00418"/>
    </source>
</evidence>
<dbReference type="InterPro" id="IPR013785">
    <property type="entry name" value="Aldolase_TIM"/>
</dbReference>
<dbReference type="RefSeq" id="WP_042058302.1">
    <property type="nucleotide sequence ID" value="NZ_BAND01000041.1"/>
</dbReference>